<organism evidence="1">
    <name type="scientific">Staphylothermus marinus</name>
    <dbReference type="NCBI Taxonomy" id="2280"/>
    <lineage>
        <taxon>Archaea</taxon>
        <taxon>Thermoproteota</taxon>
        <taxon>Thermoprotei</taxon>
        <taxon>Desulfurococcales</taxon>
        <taxon>Desulfurococcaceae</taxon>
        <taxon>Staphylothermus</taxon>
    </lineage>
</organism>
<dbReference type="EMBL" id="DTBJ01000036">
    <property type="protein sequence ID" value="HGM58884.1"/>
    <property type="molecule type" value="Genomic_DNA"/>
</dbReference>
<dbReference type="InterPro" id="IPR017140">
    <property type="entry name" value="ThermoDBP-RPs_arc"/>
</dbReference>
<dbReference type="Pfam" id="PF10015">
    <property type="entry name" value="ThermoDBP-RP_arch"/>
    <property type="match status" value="1"/>
</dbReference>
<name>A0A7C4HE11_STAMA</name>
<dbReference type="AlphaFoldDB" id="A0A7C4HE11"/>
<protein>
    <submittedName>
        <fullName evidence="1">DUF2258 domain-containing protein</fullName>
    </submittedName>
</protein>
<evidence type="ECO:0000313" key="1">
    <source>
        <dbReference type="EMBL" id="HGM58884.1"/>
    </source>
</evidence>
<comment type="caution">
    <text evidence="1">The sequence shown here is derived from an EMBL/GenBank/DDBJ whole genome shotgun (WGS) entry which is preliminary data.</text>
</comment>
<accession>A0A7C4HE11</accession>
<gene>
    <name evidence="1" type="ORF">ENU14_04795</name>
</gene>
<sequence>MEETVREPEVIENEINTGIVITGAYADKLRRTLFAQLSKYIRKSKEHAREAARASGELNKLLYIIIVENLKSDKGDAVRIRIKYRFDPRVNRIDWDYDTLRIEFFKRQSDEEVNNIVKKTLETRLDEIKREFTPIPREEAKAESSRETIVERVESINLYELIGSVVPIGETSIGGVVFKLSDRRGEELGIVSVEPGGDTLIIDAIVIYGGRAYRAYGRSNKDKNVYLSNPNELLKDLSNIKPLPITSEVAEKMISQKMGELT</sequence>
<proteinExistence type="predicted"/>
<reference evidence="1" key="1">
    <citation type="journal article" date="2020" name="mSystems">
        <title>Genome- and Community-Level Interaction Insights into Carbon Utilization and Element Cycling Functions of Hydrothermarchaeota in Hydrothermal Sediment.</title>
        <authorList>
            <person name="Zhou Z."/>
            <person name="Liu Y."/>
            <person name="Xu W."/>
            <person name="Pan J."/>
            <person name="Luo Z.H."/>
            <person name="Li M."/>
        </authorList>
    </citation>
    <scope>NUCLEOTIDE SEQUENCE [LARGE SCALE GENOMIC DNA]</scope>
    <source>
        <strain evidence="1">SpSt-642</strain>
    </source>
</reference>